<reference evidence="2" key="1">
    <citation type="submission" date="2022-11" db="UniProtKB">
        <authorList>
            <consortium name="WormBaseParasite"/>
        </authorList>
    </citation>
    <scope>IDENTIFICATION</scope>
</reference>
<accession>A0AC34RJB8</accession>
<protein>
    <submittedName>
        <fullName evidence="2">Cadherin domain-containing protein</fullName>
    </submittedName>
</protein>
<evidence type="ECO:0000313" key="1">
    <source>
        <dbReference type="Proteomes" id="UP000887576"/>
    </source>
</evidence>
<name>A0AC34RJB8_9BILA</name>
<dbReference type="Proteomes" id="UP000887576">
    <property type="component" value="Unplaced"/>
</dbReference>
<proteinExistence type="predicted"/>
<sequence>MNCLLINSTILFILTLFCQVPAVKAEIERHLQVSELAPIGHQIGYVSDKIPDAFDRANYYIVFPEPDSMAEKVLSVNEKSGEIILQNELDYEKESRLVILAIPINGSKTIKVVIDVEDYNDHTPTFPVTDINAKYARIDTEFALPSAIDLDSEKYGIKKYYISSGNVNNVFRLATSKLNSAIYVDLVVNGHLDREYRDRYDLVIEVIDGGDPPKKGKLNVHVKILDANDNAPEFLQSRYSVQIFSNVSADTKIVTVKARDADADENSRISYKFSENQFKPNEVNPFKINSETGEVTVVNTPLEPGTVYDLIVVATDHGVPQALESNVFLTVNVQNPNTGAARNDISLLWLTEDGSPKLSEGLPLGYVLARLSIRGHGSARLSLLGSESLCLKQTDSPSVYLVLVCGPLDREASPEIHLRFTLKNENDDILLDHPVIVELLDVNDCPPQWNQSEFRLIFNRHADFQQHAYRLVATDQDFGENARIVYSISGTDLFQIDSETGLITAKEELDCDIGNGITFEVAAADNGKPSLSSSVKVIVDVVDKNGKPPSFDKSLYEVTIREDTDVSTCIFQVSSLY</sequence>
<evidence type="ECO:0000313" key="2">
    <source>
        <dbReference type="WBParaSite" id="JU765_v2.g7417.t1"/>
    </source>
</evidence>
<dbReference type="WBParaSite" id="JU765_v2.g7417.t1">
    <property type="protein sequence ID" value="JU765_v2.g7417.t1"/>
    <property type="gene ID" value="JU765_v2.g7417"/>
</dbReference>
<organism evidence="1 2">
    <name type="scientific">Panagrolaimus sp. JU765</name>
    <dbReference type="NCBI Taxonomy" id="591449"/>
    <lineage>
        <taxon>Eukaryota</taxon>
        <taxon>Metazoa</taxon>
        <taxon>Ecdysozoa</taxon>
        <taxon>Nematoda</taxon>
        <taxon>Chromadorea</taxon>
        <taxon>Rhabditida</taxon>
        <taxon>Tylenchina</taxon>
        <taxon>Panagrolaimomorpha</taxon>
        <taxon>Panagrolaimoidea</taxon>
        <taxon>Panagrolaimidae</taxon>
        <taxon>Panagrolaimus</taxon>
    </lineage>
</organism>